<evidence type="ECO:0000313" key="1">
    <source>
        <dbReference type="EMBL" id="KGD62294.1"/>
    </source>
</evidence>
<evidence type="ECO:0000313" key="2">
    <source>
        <dbReference type="Proteomes" id="UP000029443"/>
    </source>
</evidence>
<keyword evidence="2" id="KW-1185">Reference proteome</keyword>
<name>A0ABR4WGN2_9GAMM</name>
<dbReference type="Proteomes" id="UP000029443">
    <property type="component" value="Unassembled WGS sequence"/>
</dbReference>
<organism evidence="1 2">
    <name type="scientific">Alcanivorax jadensis T9</name>
    <dbReference type="NCBI Taxonomy" id="1177181"/>
    <lineage>
        <taxon>Bacteria</taxon>
        <taxon>Pseudomonadati</taxon>
        <taxon>Pseudomonadota</taxon>
        <taxon>Gammaproteobacteria</taxon>
        <taxon>Oceanospirillales</taxon>
        <taxon>Alcanivoracaceae</taxon>
        <taxon>Alcanivorax</taxon>
    </lineage>
</organism>
<sequence>MIAVGKAIWAVWAGVFGGNSNAQAVVNQLLSDRLWGLEAPLFDFFDGSQVADNERVKMGF</sequence>
<protein>
    <submittedName>
        <fullName evidence="1">Uncharacterized protein</fullName>
    </submittedName>
</protein>
<comment type="caution">
    <text evidence="1">The sequence shown here is derived from an EMBL/GenBank/DDBJ whole genome shotgun (WGS) entry which is preliminary data.</text>
</comment>
<dbReference type="EMBL" id="ARXU01000002">
    <property type="protein sequence ID" value="KGD62294.1"/>
    <property type="molecule type" value="Genomic_DNA"/>
</dbReference>
<proteinExistence type="predicted"/>
<accession>A0ABR4WGN2</accession>
<reference evidence="1 2" key="1">
    <citation type="submission" date="2012-09" db="EMBL/GenBank/DDBJ databases">
        <title>Genome Sequence of alkane-degrading Bacterium Alcanivorax jadensis T9.</title>
        <authorList>
            <person name="Lai Q."/>
            <person name="Shao Z."/>
        </authorList>
    </citation>
    <scope>NUCLEOTIDE SEQUENCE [LARGE SCALE GENOMIC DNA]</scope>
    <source>
        <strain evidence="1 2">T9</strain>
    </source>
</reference>
<gene>
    <name evidence="1" type="ORF">T9A_00585</name>
</gene>